<evidence type="ECO:0000313" key="2">
    <source>
        <dbReference type="Proteomes" id="UP001164746"/>
    </source>
</evidence>
<reference evidence="1" key="1">
    <citation type="submission" date="2022-11" db="EMBL/GenBank/DDBJ databases">
        <title>Centuries of genome instability and evolution in soft-shell clam transmissible cancer (bioRxiv).</title>
        <authorList>
            <person name="Hart S.F.M."/>
            <person name="Yonemitsu M.A."/>
            <person name="Giersch R.M."/>
            <person name="Beal B.F."/>
            <person name="Arriagada G."/>
            <person name="Davis B.W."/>
            <person name="Ostrander E.A."/>
            <person name="Goff S.P."/>
            <person name="Metzger M.J."/>
        </authorList>
    </citation>
    <scope>NUCLEOTIDE SEQUENCE</scope>
    <source>
        <strain evidence="1">MELC-2E11</strain>
        <tissue evidence="1">Siphon/mantle</tissue>
    </source>
</reference>
<protein>
    <recommendedName>
        <fullName evidence="3">Protein quiver</fullName>
    </recommendedName>
</protein>
<evidence type="ECO:0000313" key="1">
    <source>
        <dbReference type="EMBL" id="WAQ96401.1"/>
    </source>
</evidence>
<sequence>MGTQRYVTGAGVLCSQCDSDLDPYCREMPPPPENCTLCTLYSHLDECLRYQEVNYCITERRYINDTLVRITRDCSPSSLPETCETITKLDVQIKVCFNTCKYSGCNSSGNVRFKQIIVMLLVTMSTFLK</sequence>
<keyword evidence="2" id="KW-1185">Reference proteome</keyword>
<gene>
    <name evidence="1" type="ORF">MAR_029091</name>
</gene>
<dbReference type="Proteomes" id="UP001164746">
    <property type="component" value="Chromosome 2"/>
</dbReference>
<evidence type="ECO:0008006" key="3">
    <source>
        <dbReference type="Google" id="ProtNLM"/>
    </source>
</evidence>
<name>A0ABY7DHE1_MYAAR</name>
<dbReference type="CDD" id="cd23590">
    <property type="entry name" value="TFP_LU_ECD_Bou"/>
    <property type="match status" value="1"/>
</dbReference>
<accession>A0ABY7DHE1</accession>
<organism evidence="1 2">
    <name type="scientific">Mya arenaria</name>
    <name type="common">Soft-shell clam</name>
    <dbReference type="NCBI Taxonomy" id="6604"/>
    <lineage>
        <taxon>Eukaryota</taxon>
        <taxon>Metazoa</taxon>
        <taxon>Spiralia</taxon>
        <taxon>Lophotrochozoa</taxon>
        <taxon>Mollusca</taxon>
        <taxon>Bivalvia</taxon>
        <taxon>Autobranchia</taxon>
        <taxon>Heteroconchia</taxon>
        <taxon>Euheterodonta</taxon>
        <taxon>Imparidentia</taxon>
        <taxon>Neoheterodontei</taxon>
        <taxon>Myida</taxon>
        <taxon>Myoidea</taxon>
        <taxon>Myidae</taxon>
        <taxon>Mya</taxon>
    </lineage>
</organism>
<proteinExistence type="predicted"/>
<dbReference type="EMBL" id="CP111013">
    <property type="protein sequence ID" value="WAQ96401.1"/>
    <property type="molecule type" value="Genomic_DNA"/>
</dbReference>